<evidence type="ECO:0000313" key="11">
    <source>
        <dbReference type="Proteomes" id="UP000504607"/>
    </source>
</evidence>
<comment type="similarity">
    <text evidence="7">Belongs to the fluoride channel Fluc/FEX (TC 1.A.43) family.</text>
</comment>
<dbReference type="GeneID" id="105051945"/>
<feature type="transmembrane region" description="Helical" evidence="10">
    <location>
        <begin position="247"/>
        <end position="268"/>
    </location>
</feature>
<comment type="function">
    <text evidence="1">Fluoride channel required for the rapid expulsion of cytoplasmic fluoride.</text>
</comment>
<protein>
    <submittedName>
        <fullName evidence="12 13">Uncharacterized protein LOC105051945</fullName>
    </submittedName>
</protein>
<dbReference type="PANTHER" id="PTHR28259">
    <property type="entry name" value="FLUORIDE EXPORT PROTEIN 1-RELATED"/>
    <property type="match status" value="1"/>
</dbReference>
<organism evidence="12">
    <name type="scientific">Elaeis guineensis var. tenera</name>
    <name type="common">Oil palm</name>
    <dbReference type="NCBI Taxonomy" id="51953"/>
    <lineage>
        <taxon>Eukaryota</taxon>
        <taxon>Viridiplantae</taxon>
        <taxon>Streptophyta</taxon>
        <taxon>Embryophyta</taxon>
        <taxon>Tracheophyta</taxon>
        <taxon>Spermatophyta</taxon>
        <taxon>Magnoliopsida</taxon>
        <taxon>Liliopsida</taxon>
        <taxon>Arecaceae</taxon>
        <taxon>Arecoideae</taxon>
        <taxon>Cocoseae</taxon>
        <taxon>Elaeidinae</taxon>
        <taxon>Elaeis</taxon>
    </lineage>
</organism>
<dbReference type="AlphaFoldDB" id="A0A6I9RQR3"/>
<evidence type="ECO:0000256" key="9">
    <source>
        <dbReference type="SAM" id="MobiDB-lite"/>
    </source>
</evidence>
<dbReference type="Proteomes" id="UP000504607">
    <property type="component" value="Chromosome 9"/>
</dbReference>
<evidence type="ECO:0000256" key="5">
    <source>
        <dbReference type="ARBA" id="ARBA00022989"/>
    </source>
</evidence>
<comment type="catalytic activity">
    <reaction evidence="8">
        <text>fluoride(in) = fluoride(out)</text>
        <dbReference type="Rhea" id="RHEA:76159"/>
        <dbReference type="ChEBI" id="CHEBI:17051"/>
    </reaction>
    <physiologicalReaction direction="left-to-right" evidence="8">
        <dbReference type="Rhea" id="RHEA:76160"/>
    </physiologicalReaction>
</comment>
<dbReference type="PANTHER" id="PTHR28259:SF1">
    <property type="entry name" value="FLUORIDE EXPORT PROTEIN 1-RELATED"/>
    <property type="match status" value="1"/>
</dbReference>
<name>A0A6I9RQR3_ELAGV</name>
<dbReference type="GO" id="GO:1903425">
    <property type="term" value="F:fluoride transmembrane transporter activity"/>
    <property type="evidence" value="ECO:0007669"/>
    <property type="project" value="TreeGrafter"/>
</dbReference>
<evidence type="ECO:0000256" key="3">
    <source>
        <dbReference type="ARBA" id="ARBA00022475"/>
    </source>
</evidence>
<feature type="transmembrane region" description="Helical" evidence="10">
    <location>
        <begin position="509"/>
        <end position="532"/>
    </location>
</feature>
<evidence type="ECO:0000313" key="15">
    <source>
        <dbReference type="RefSeq" id="XP_029122522.1"/>
    </source>
</evidence>
<keyword evidence="3" id="KW-1003">Cell membrane</keyword>
<reference evidence="12" key="1">
    <citation type="submission" date="2022-04" db="UniProtKB">
        <authorList>
            <consortium name="RefSeq"/>
        </authorList>
    </citation>
    <scope>IDENTIFICATION</scope>
</reference>
<keyword evidence="6 10" id="KW-0472">Membrane</keyword>
<feature type="transmembrane region" description="Helical" evidence="10">
    <location>
        <begin position="348"/>
        <end position="371"/>
    </location>
</feature>
<evidence type="ECO:0000313" key="12">
    <source>
        <dbReference type="RefSeq" id="XP_010930897.1"/>
    </source>
</evidence>
<accession>A0A6I9RQR3</accession>
<keyword evidence="5 10" id="KW-1133">Transmembrane helix</keyword>
<feature type="transmembrane region" description="Helical" evidence="10">
    <location>
        <begin position="408"/>
        <end position="428"/>
    </location>
</feature>
<feature type="transmembrane region" description="Helical" evidence="10">
    <location>
        <begin position="288"/>
        <end position="306"/>
    </location>
</feature>
<gene>
    <name evidence="12 13 14 15" type="primary">LOC105051945</name>
</gene>
<dbReference type="RefSeq" id="XP_029122522.1">
    <property type="nucleotide sequence ID" value="XM_029266689.1"/>
</dbReference>
<dbReference type="RefSeq" id="XP_010930897.1">
    <property type="nucleotide sequence ID" value="XM_010932595.2"/>
</dbReference>
<evidence type="ECO:0000256" key="7">
    <source>
        <dbReference type="ARBA" id="ARBA00035120"/>
    </source>
</evidence>
<dbReference type="RefSeq" id="XP_010930898.1">
    <property type="nucleotide sequence ID" value="XM_010932596.2"/>
</dbReference>
<sequence length="573" mass="62725">MEQNPSRIHESSRRNRDGDSYAPSSPVSPSIRLSLDSSSRRNFMRSASFGTTGNASSWRRGSISISHGRSDPILEGVSNETAALVGVHGDRAVSDEVVIREARQDSLSRMSSRGSWQGGSFSPRDGGDRILDSIRLSHELVDHFLGDVDSTMAQVGDRGDKAVVDDRVDDARNVENGPITLSDDELIISIGFPSHDSSLSSLLSPLLEEIVSPLPTDAVLNSNDKNQMQKSTSLNDKQYRLPRRLDYVFYLIFLAVFGIFGEFTRYLLQKLFGPGGPLAFTGDSALYLDLPSNVLGSFLMGWFGFVFKAQIRDVSEHLIVGLTTGYLGSLTTFSGWNQKMLELSSEGHWVEAVVGFIIGMSMVGIGILVGVSSAEGIQGSCSGWFDKKSGRAGCSLKNLRVHSFSRHIMVMTVMLLLWGLLWALSWVLARTKLDSLTNSAVLWLGCLVGPPGVWLRWYLARFNGQGLGRKGRLEWLPIGTLSANILAACIMAALATISKEVNTKRCSIIVSGVQFGFLGCLSTVSTFTAEVFAMWESGHRGRAYTYTAITILPSFALGTLIYSVPLWTKHYNY</sequence>
<dbReference type="InterPro" id="IPR003691">
    <property type="entry name" value="FluC"/>
</dbReference>
<evidence type="ECO:0000256" key="6">
    <source>
        <dbReference type="ARBA" id="ARBA00023136"/>
    </source>
</evidence>
<evidence type="ECO:0000313" key="14">
    <source>
        <dbReference type="RefSeq" id="XP_010930899.1"/>
    </source>
</evidence>
<keyword evidence="11" id="KW-1185">Reference proteome</keyword>
<keyword evidence="4 10" id="KW-0812">Transmembrane</keyword>
<dbReference type="Pfam" id="PF02537">
    <property type="entry name" value="CRCB"/>
    <property type="match status" value="2"/>
</dbReference>
<evidence type="ECO:0000256" key="10">
    <source>
        <dbReference type="SAM" id="Phobius"/>
    </source>
</evidence>
<feature type="transmembrane region" description="Helical" evidence="10">
    <location>
        <begin position="544"/>
        <end position="564"/>
    </location>
</feature>
<feature type="transmembrane region" description="Helical" evidence="10">
    <location>
        <begin position="440"/>
        <end position="459"/>
    </location>
</feature>
<evidence type="ECO:0000256" key="8">
    <source>
        <dbReference type="ARBA" id="ARBA00035585"/>
    </source>
</evidence>
<dbReference type="OrthoDB" id="409792at2759"/>
<proteinExistence type="inferred from homology"/>
<evidence type="ECO:0000256" key="1">
    <source>
        <dbReference type="ARBA" id="ARBA00002598"/>
    </source>
</evidence>
<feature type="transmembrane region" description="Helical" evidence="10">
    <location>
        <begin position="475"/>
        <end position="497"/>
    </location>
</feature>
<comment type="subcellular location">
    <subcellularLocation>
        <location evidence="2">Cell membrane</location>
        <topology evidence="2">Multi-pass membrane protein</topology>
    </subcellularLocation>
</comment>
<evidence type="ECO:0000256" key="4">
    <source>
        <dbReference type="ARBA" id="ARBA00022692"/>
    </source>
</evidence>
<feature type="region of interest" description="Disordered" evidence="9">
    <location>
        <begin position="1"/>
        <end position="33"/>
    </location>
</feature>
<evidence type="ECO:0000256" key="2">
    <source>
        <dbReference type="ARBA" id="ARBA00004651"/>
    </source>
</evidence>
<dbReference type="GO" id="GO:0005886">
    <property type="term" value="C:plasma membrane"/>
    <property type="evidence" value="ECO:0007669"/>
    <property type="project" value="UniProtKB-SubCell"/>
</dbReference>
<dbReference type="RefSeq" id="XP_010930899.1">
    <property type="nucleotide sequence ID" value="XM_010932597.3"/>
</dbReference>
<dbReference type="KEGG" id="egu:105051945"/>
<feature type="compositionally biased region" description="Basic and acidic residues" evidence="9">
    <location>
        <begin position="7"/>
        <end position="19"/>
    </location>
</feature>
<evidence type="ECO:0000313" key="13">
    <source>
        <dbReference type="RefSeq" id="XP_010930898.1"/>
    </source>
</evidence>